<dbReference type="GO" id="GO:2000431">
    <property type="term" value="P:regulation of cytokinesis, actomyosin contractile ring assembly"/>
    <property type="evidence" value="ECO:0007669"/>
    <property type="project" value="InterPro"/>
</dbReference>
<dbReference type="PROSITE" id="PS50172">
    <property type="entry name" value="BRCT"/>
    <property type="match status" value="1"/>
</dbReference>
<dbReference type="Pfam" id="PF00621">
    <property type="entry name" value="RhoGEF"/>
    <property type="match status" value="1"/>
</dbReference>
<dbReference type="InParanoid" id="A0A1V9XSY3"/>
<dbReference type="PROSITE" id="PS50010">
    <property type="entry name" value="DH_2"/>
    <property type="match status" value="1"/>
</dbReference>
<dbReference type="InterPro" id="IPR000219">
    <property type="entry name" value="DH_dom"/>
</dbReference>
<dbReference type="GO" id="GO:0007399">
    <property type="term" value="P:nervous system development"/>
    <property type="evidence" value="ECO:0007669"/>
    <property type="project" value="TreeGrafter"/>
</dbReference>
<evidence type="ECO:0000259" key="2">
    <source>
        <dbReference type="PROSITE" id="PS50010"/>
    </source>
</evidence>
<feature type="region of interest" description="Disordered" evidence="1">
    <location>
        <begin position="320"/>
        <end position="385"/>
    </location>
</feature>
<dbReference type="AlphaFoldDB" id="A0A1V9XSY3"/>
<dbReference type="SUPFAM" id="SSF52113">
    <property type="entry name" value="BRCT domain"/>
    <property type="match status" value="1"/>
</dbReference>
<feature type="compositionally biased region" description="Low complexity" evidence="1">
    <location>
        <begin position="320"/>
        <end position="329"/>
    </location>
</feature>
<keyword evidence="5" id="KW-1185">Reference proteome</keyword>
<feature type="compositionally biased region" description="Basic and acidic residues" evidence="1">
    <location>
        <begin position="435"/>
        <end position="471"/>
    </location>
</feature>
<dbReference type="InterPro" id="IPR035899">
    <property type="entry name" value="DBL_dom_sf"/>
</dbReference>
<organism evidence="4 5">
    <name type="scientific">Tropilaelaps mercedesae</name>
    <dbReference type="NCBI Taxonomy" id="418985"/>
    <lineage>
        <taxon>Eukaryota</taxon>
        <taxon>Metazoa</taxon>
        <taxon>Ecdysozoa</taxon>
        <taxon>Arthropoda</taxon>
        <taxon>Chelicerata</taxon>
        <taxon>Arachnida</taxon>
        <taxon>Acari</taxon>
        <taxon>Parasitiformes</taxon>
        <taxon>Mesostigmata</taxon>
        <taxon>Gamasina</taxon>
        <taxon>Dermanyssoidea</taxon>
        <taxon>Laelapidae</taxon>
        <taxon>Tropilaelaps</taxon>
    </lineage>
</organism>
<dbReference type="GO" id="GO:0000281">
    <property type="term" value="P:mitotic cytokinesis"/>
    <property type="evidence" value="ECO:0007669"/>
    <property type="project" value="TreeGrafter"/>
</dbReference>
<feature type="domain" description="DH" evidence="2">
    <location>
        <begin position="391"/>
        <end position="683"/>
    </location>
</feature>
<feature type="region of interest" description="Disordered" evidence="1">
    <location>
        <begin position="956"/>
        <end position="1067"/>
    </location>
</feature>
<dbReference type="GO" id="GO:0005634">
    <property type="term" value="C:nucleus"/>
    <property type="evidence" value="ECO:0007669"/>
    <property type="project" value="InterPro"/>
</dbReference>
<dbReference type="SUPFAM" id="SSF48065">
    <property type="entry name" value="DBL homology domain (DH-domain)"/>
    <property type="match status" value="1"/>
</dbReference>
<dbReference type="Gene3D" id="3.40.50.10190">
    <property type="entry name" value="BRCT domain"/>
    <property type="match status" value="2"/>
</dbReference>
<dbReference type="InterPro" id="IPR026817">
    <property type="entry name" value="Ect2"/>
</dbReference>
<dbReference type="STRING" id="418985.A0A1V9XSY3"/>
<evidence type="ECO:0000313" key="4">
    <source>
        <dbReference type="EMBL" id="OQR76607.1"/>
    </source>
</evidence>
<dbReference type="InterPro" id="IPR036420">
    <property type="entry name" value="BRCT_dom_sf"/>
</dbReference>
<feature type="compositionally biased region" description="Polar residues" evidence="1">
    <location>
        <begin position="1026"/>
        <end position="1037"/>
    </location>
</feature>
<dbReference type="SMART" id="SM00292">
    <property type="entry name" value="BRCT"/>
    <property type="match status" value="2"/>
</dbReference>
<feature type="domain" description="BRCT" evidence="3">
    <location>
        <begin position="211"/>
        <end position="297"/>
    </location>
</feature>
<protein>
    <submittedName>
        <fullName evidence="4">Protein ECT2-like</fullName>
    </submittedName>
</protein>
<dbReference type="GO" id="GO:0005096">
    <property type="term" value="F:GTPase activator activity"/>
    <property type="evidence" value="ECO:0007669"/>
    <property type="project" value="InterPro"/>
</dbReference>
<accession>A0A1V9XSY3</accession>
<dbReference type="SMART" id="SM00325">
    <property type="entry name" value="RhoGEF"/>
    <property type="match status" value="1"/>
</dbReference>
<evidence type="ECO:0000256" key="1">
    <source>
        <dbReference type="SAM" id="MobiDB-lite"/>
    </source>
</evidence>
<evidence type="ECO:0000259" key="3">
    <source>
        <dbReference type="PROSITE" id="PS50172"/>
    </source>
</evidence>
<dbReference type="GO" id="GO:0005938">
    <property type="term" value="C:cell cortex"/>
    <property type="evidence" value="ECO:0007669"/>
    <property type="project" value="TreeGrafter"/>
</dbReference>
<dbReference type="EMBL" id="MNPL01004612">
    <property type="protein sequence ID" value="OQR76607.1"/>
    <property type="molecule type" value="Genomic_DNA"/>
</dbReference>
<dbReference type="Proteomes" id="UP000192247">
    <property type="component" value="Unassembled WGS sequence"/>
</dbReference>
<dbReference type="Gene3D" id="1.20.900.10">
    <property type="entry name" value="Dbl homology (DH) domain"/>
    <property type="match status" value="1"/>
</dbReference>
<reference evidence="4 5" key="1">
    <citation type="journal article" date="2017" name="Gigascience">
        <title>Draft genome of the honey bee ectoparasitic mite, Tropilaelaps mercedesae, is shaped by the parasitic life history.</title>
        <authorList>
            <person name="Dong X."/>
            <person name="Armstrong S.D."/>
            <person name="Xia D."/>
            <person name="Makepeace B.L."/>
            <person name="Darby A.C."/>
            <person name="Kadowaki T."/>
        </authorList>
    </citation>
    <scope>NUCLEOTIDE SEQUENCE [LARGE SCALE GENOMIC DNA]</scope>
    <source>
        <strain evidence="4">Wuxi-XJTLU</strain>
    </source>
</reference>
<dbReference type="GO" id="GO:0005085">
    <property type="term" value="F:guanyl-nucleotide exchange factor activity"/>
    <property type="evidence" value="ECO:0007669"/>
    <property type="project" value="InterPro"/>
</dbReference>
<proteinExistence type="predicted"/>
<feature type="region of interest" description="Disordered" evidence="1">
    <location>
        <begin position="817"/>
        <end position="841"/>
    </location>
</feature>
<name>A0A1V9XSY3_9ACAR</name>
<evidence type="ECO:0000313" key="5">
    <source>
        <dbReference type="Proteomes" id="UP000192247"/>
    </source>
</evidence>
<feature type="compositionally biased region" description="Low complexity" evidence="1">
    <location>
        <begin position="999"/>
        <end position="1010"/>
    </location>
</feature>
<dbReference type="OrthoDB" id="9997817at2759"/>
<gene>
    <name evidence="4" type="ORF">BIW11_07671</name>
</gene>
<dbReference type="InterPro" id="IPR001357">
    <property type="entry name" value="BRCT_dom"/>
</dbReference>
<comment type="caution">
    <text evidence="4">The sequence shown here is derived from an EMBL/GenBank/DDBJ whole genome shotgun (WGS) entry which is preliminary data.</text>
</comment>
<dbReference type="PANTHER" id="PTHR16777">
    <property type="entry name" value="PROTEIN ECT2"/>
    <property type="match status" value="1"/>
</dbReference>
<feature type="region of interest" description="Disordered" evidence="1">
    <location>
        <begin position="60"/>
        <end position="82"/>
    </location>
</feature>
<sequence>MRLSVQFKPYRELEMLRNDRSCIVVMDFAHILESRSPSLLFYGPTCIKRAAIAAVRGSPANRRSGDELSSLSSYEDALDDGPMGEEVQVDLKTDSTIACADETIQSAAVPPELPFTGHSMLTTVLLGKKCCVQVGNKDHSKYRAKVYALGGRLAKRVQDADLLVTPCAWGDQYKLARSFEIPVVGPGFIDALWEQRNSLDFELTDGVVEKFRLPVFARIKMYLYGFEAAGEDAEQLRQRAMANGAAIAGNVSCNGTYIVVVSRAGCSIEDLKVLHSELSAKSAMVYENWFYDSIAQGYALCEKHENYDARRVVASLMGSSASSVSGRSSPLGTRKRGADSPGVPPRTKKSMESMLLSPRVKELSCSDSSSGSSSPQIGAASPIRPNEITDQRHLVLIELRRTENNYVNILTFIMKMATTYLGDLDFDKKHQKGSHQVERSNSDRSDRGSEKASDRAVEKGSDRPSEKDRDEIITRFERQEIFKEIPNIIALHTTLLERMNDALEKVDFRNIAPIFHGEDACGLLPELETNSKTLKKRNTRKASLDKSGATTKDVVKENNIVATYKTFLNGLETIKDRVKTLLAENPRFAEFVRLVEEQPECNREKFLDLLIRPVQRWPSILILLKRYSDESERMAKALENSSKDSSVHEAKIRQEAADVRLGGQDAMRVHRFIEDSLRQMNDSKSQTLMICEALRIQNTIEDIPVRAMYWSKQYTLNYHCDATLVATSETLTQTSGQKLLRNVDVSCFLFSHGLEIARKKVNSKNNKTYKHVAFIHFDKIDTLLVNDEQDAFLRRLLEIVFREQRKELCVSASVSALPTSSSSKEGSSETDESETAPLPTEVTAENFEERVLLDLKDAQAKVTLMQKMDSTNKSPFHVERIVMTAASLDRKEGVRSDSLLLNLSHAHHGNTPVTQLARSLSNVSEMSTPKKLTRTFSNLIKKSLLGASSNKMARVETLSPHSPPGGAMQFSRSRHGVSISTTSLRPRLGAANSSAHQRSSMSLMSGELSSPENQPPSPLPSGGHATASSNQESTGQSLGDAVDDGAKPSAKRKKVEGGFALPVGRAPISPKWVRRSLSISRRAVSGNSKPERLDV</sequence>
<feature type="compositionally biased region" description="Low complexity" evidence="1">
    <location>
        <begin position="365"/>
        <end position="374"/>
    </location>
</feature>
<feature type="region of interest" description="Disordered" evidence="1">
    <location>
        <begin position="430"/>
        <end position="471"/>
    </location>
</feature>
<dbReference type="PANTHER" id="PTHR16777:SF2">
    <property type="entry name" value="PROTEIN ECT2"/>
    <property type="match status" value="1"/>
</dbReference>